<dbReference type="Proteomes" id="UP000009320">
    <property type="component" value="Unassembled WGS sequence"/>
</dbReference>
<dbReference type="SMART" id="SM00382">
    <property type="entry name" value="AAA"/>
    <property type="match status" value="2"/>
</dbReference>
<evidence type="ECO:0000256" key="5">
    <source>
        <dbReference type="ARBA" id="ARBA00022741"/>
    </source>
</evidence>
<keyword evidence="7" id="KW-1278">Translocase</keyword>
<protein>
    <submittedName>
        <fullName evidence="10">ABC transporter, ATP-binding protein</fullName>
    </submittedName>
</protein>
<dbReference type="PATRIC" id="fig|1423758.3.peg.1762"/>
<gene>
    <name evidence="10" type="ORF">BN55_09800</name>
</gene>
<evidence type="ECO:0000256" key="7">
    <source>
        <dbReference type="ARBA" id="ARBA00022967"/>
    </source>
</evidence>
<dbReference type="InterPro" id="IPR003593">
    <property type="entry name" value="AAA+_ATPase"/>
</dbReference>
<dbReference type="PROSITE" id="PS00211">
    <property type="entry name" value="ABC_TRANSPORTER_1"/>
    <property type="match status" value="2"/>
</dbReference>
<comment type="caution">
    <text evidence="10">The sequence shown here is derived from an EMBL/GenBank/DDBJ whole genome shotgun (WGS) entry which is preliminary data.</text>
</comment>
<evidence type="ECO:0000313" key="10">
    <source>
        <dbReference type="EMBL" id="CCI81689.1"/>
    </source>
</evidence>
<keyword evidence="6 10" id="KW-0067">ATP-binding</keyword>
<keyword evidence="5" id="KW-0547">Nucleotide-binding</keyword>
<dbReference type="PANTHER" id="PTHR43553:SF27">
    <property type="entry name" value="ENERGY-COUPLING FACTOR TRANSPORTER ATP-BINDING PROTEIN ECFA2"/>
    <property type="match status" value="1"/>
</dbReference>
<evidence type="ECO:0000256" key="4">
    <source>
        <dbReference type="ARBA" id="ARBA00022475"/>
    </source>
</evidence>
<dbReference type="OrthoDB" id="501320at2"/>
<proteinExistence type="inferred from homology"/>
<dbReference type="SUPFAM" id="SSF52540">
    <property type="entry name" value="P-loop containing nucleoside triphosphate hydrolases"/>
    <property type="match status" value="2"/>
</dbReference>
<keyword evidence="4" id="KW-1003">Cell membrane</keyword>
<evidence type="ECO:0000256" key="1">
    <source>
        <dbReference type="ARBA" id="ARBA00004202"/>
    </source>
</evidence>
<dbReference type="GO" id="GO:0016887">
    <property type="term" value="F:ATP hydrolysis activity"/>
    <property type="evidence" value="ECO:0007669"/>
    <property type="project" value="InterPro"/>
</dbReference>
<feature type="domain" description="ABC transporter" evidence="9">
    <location>
        <begin position="8"/>
        <end position="229"/>
    </location>
</feature>
<keyword evidence="11" id="KW-1185">Reference proteome</keyword>
<dbReference type="EMBL" id="CAKE01000005">
    <property type="protein sequence ID" value="CCI81689.1"/>
    <property type="molecule type" value="Genomic_DNA"/>
</dbReference>
<dbReference type="AlphaFoldDB" id="I7L9U5"/>
<sequence length="450" mass="50942">MSSTYKPLKIKDLSFGYEKSQPILENINLTIPRGGFSLITGPTGCGKSTLLKIIAGLHSKYQGKIENVPSKWSMIFQNPDRQFTMATPYEELVFTLENLQTSPNKAQEIISHVSKSTNIQNLLHKKLINLSGGEKQRVAFALALAMKPDLLLLDEAFASCDGRNRAFLLKQLATFKENGCTIICVDHNLNGYQDLYDQVYVFNDRNFILSSNTLALFNARKKRQLHFALPQNTDAIFNSSNLTYTQEKTLVNSSDFFLPKNSSVLLTGENGSGKSSLFKVLTQMLPYSGQLTYQGREISKLKSKTYLRHVSQVFQNPDDQFLMVTVKEELDFSQKNNANSLLDKKALAKILKKWDLDSHQDQVVYSLSGGQKKKLQVLLMVMTNPDVLLLDEPFAGLDKDSLNDVIDFLRTYYLSQNKSLIVISHEFTAIDNLCQYHLRLSDQKLRYSSN</sequence>
<evidence type="ECO:0000256" key="6">
    <source>
        <dbReference type="ARBA" id="ARBA00022840"/>
    </source>
</evidence>
<dbReference type="Pfam" id="PF00005">
    <property type="entry name" value="ABC_tran"/>
    <property type="match status" value="2"/>
</dbReference>
<keyword evidence="8" id="KW-0472">Membrane</keyword>
<dbReference type="Gene3D" id="3.40.50.300">
    <property type="entry name" value="P-loop containing nucleotide triphosphate hydrolases"/>
    <property type="match status" value="2"/>
</dbReference>
<organism evidence="10 11">
    <name type="scientific">Lactobacillus hominis DSM 23910 = CRBIP 24.179</name>
    <dbReference type="NCBI Taxonomy" id="1423758"/>
    <lineage>
        <taxon>Bacteria</taxon>
        <taxon>Bacillati</taxon>
        <taxon>Bacillota</taxon>
        <taxon>Bacilli</taxon>
        <taxon>Lactobacillales</taxon>
        <taxon>Lactobacillaceae</taxon>
        <taxon>Lactobacillus</taxon>
    </lineage>
</organism>
<dbReference type="RefSeq" id="WP_008470541.1">
    <property type="nucleotide sequence ID" value="NZ_AYZP01000007.1"/>
</dbReference>
<dbReference type="InterPro" id="IPR050095">
    <property type="entry name" value="ECF_ABC_transporter_ATP-bd"/>
</dbReference>
<evidence type="ECO:0000313" key="11">
    <source>
        <dbReference type="Proteomes" id="UP000009320"/>
    </source>
</evidence>
<dbReference type="GO" id="GO:0043190">
    <property type="term" value="C:ATP-binding cassette (ABC) transporter complex"/>
    <property type="evidence" value="ECO:0007669"/>
    <property type="project" value="TreeGrafter"/>
</dbReference>
<evidence type="ECO:0000256" key="3">
    <source>
        <dbReference type="ARBA" id="ARBA00022448"/>
    </source>
</evidence>
<name>I7L9U5_9LACO</name>
<dbReference type="InterPro" id="IPR027417">
    <property type="entry name" value="P-loop_NTPase"/>
</dbReference>
<evidence type="ECO:0000256" key="2">
    <source>
        <dbReference type="ARBA" id="ARBA00005417"/>
    </source>
</evidence>
<dbReference type="STRING" id="1423758.FC41_GL001728"/>
<dbReference type="PANTHER" id="PTHR43553">
    <property type="entry name" value="HEAVY METAL TRANSPORTER"/>
    <property type="match status" value="1"/>
</dbReference>
<dbReference type="InterPro" id="IPR017871">
    <property type="entry name" value="ABC_transporter-like_CS"/>
</dbReference>
<dbReference type="PROSITE" id="PS50893">
    <property type="entry name" value="ABC_TRANSPORTER_2"/>
    <property type="match status" value="2"/>
</dbReference>
<dbReference type="GeneID" id="82846925"/>
<comment type="similarity">
    <text evidence="2">Belongs to the ABC transporter superfamily.</text>
</comment>
<reference evidence="10 11" key="1">
    <citation type="submission" date="2012-06" db="EMBL/GenBank/DDBJ databases">
        <title>Draft Genome Sequence of Lactobacillus hominis Strain CRBIP 24.179T, isolated from human intestine.</title>
        <authorList>
            <person name="Cousin S."/>
            <person name="Ma L."/>
            <person name="Bizet C."/>
            <person name="Loux V."/>
            <person name="Bouchier C."/>
            <person name="Clermont D."/>
            <person name="Creno S."/>
        </authorList>
    </citation>
    <scope>NUCLEOTIDE SEQUENCE [LARGE SCALE GENOMIC DNA]</scope>
    <source>
        <strain evidence="11">CRBIP 24.179T</strain>
    </source>
</reference>
<keyword evidence="3" id="KW-0813">Transport</keyword>
<accession>I7L9U5</accession>
<dbReference type="CDD" id="cd03225">
    <property type="entry name" value="ABC_cobalt_CbiO_domain1"/>
    <property type="match status" value="2"/>
</dbReference>
<evidence type="ECO:0000259" key="9">
    <source>
        <dbReference type="PROSITE" id="PS50893"/>
    </source>
</evidence>
<comment type="subcellular location">
    <subcellularLocation>
        <location evidence="1">Cell membrane</location>
        <topology evidence="1">Peripheral membrane protein</topology>
    </subcellularLocation>
</comment>
<dbReference type="GO" id="GO:0005524">
    <property type="term" value="F:ATP binding"/>
    <property type="evidence" value="ECO:0007669"/>
    <property type="project" value="UniProtKB-KW"/>
</dbReference>
<dbReference type="GO" id="GO:0042626">
    <property type="term" value="F:ATPase-coupled transmembrane transporter activity"/>
    <property type="evidence" value="ECO:0007669"/>
    <property type="project" value="TreeGrafter"/>
</dbReference>
<feature type="domain" description="ABC transporter" evidence="9">
    <location>
        <begin position="231"/>
        <end position="450"/>
    </location>
</feature>
<dbReference type="InterPro" id="IPR003439">
    <property type="entry name" value="ABC_transporter-like_ATP-bd"/>
</dbReference>
<dbReference type="eggNOG" id="COG0488">
    <property type="taxonomic scope" value="Bacteria"/>
</dbReference>
<dbReference type="InterPro" id="IPR015856">
    <property type="entry name" value="ABC_transpr_CbiO/EcfA_su"/>
</dbReference>
<evidence type="ECO:0000256" key="8">
    <source>
        <dbReference type="ARBA" id="ARBA00023136"/>
    </source>
</evidence>